<feature type="non-terminal residue" evidence="2">
    <location>
        <position position="159"/>
    </location>
</feature>
<dbReference type="AlphaFoldDB" id="G0UD67"/>
<reference evidence="2" key="1">
    <citation type="journal article" date="2012" name="Proc. Natl. Acad. Sci. U.S.A.">
        <title>Antigenic diversity is generated by distinct evolutionary mechanisms in African trypanosome species.</title>
        <authorList>
            <person name="Jackson A.P."/>
            <person name="Berry A."/>
            <person name="Aslett M."/>
            <person name="Allison H.C."/>
            <person name="Burton P."/>
            <person name="Vavrova-Anderson J."/>
            <person name="Brown R."/>
            <person name="Browne H."/>
            <person name="Corton N."/>
            <person name="Hauser H."/>
            <person name="Gamble J."/>
            <person name="Gilderthorp R."/>
            <person name="Marcello L."/>
            <person name="McQuillan J."/>
            <person name="Otto T.D."/>
            <person name="Quail M.A."/>
            <person name="Sanders M.J."/>
            <person name="van Tonder A."/>
            <person name="Ginger M.L."/>
            <person name="Field M.C."/>
            <person name="Barry J.D."/>
            <person name="Hertz-Fowler C."/>
            <person name="Berriman M."/>
        </authorList>
    </citation>
    <scope>NUCLEOTIDE SEQUENCE</scope>
    <source>
        <strain evidence="2">Y486</strain>
    </source>
</reference>
<feature type="compositionally biased region" description="Polar residues" evidence="1">
    <location>
        <begin position="47"/>
        <end position="58"/>
    </location>
</feature>
<sequence>MLPTTRTPVPPSTGPPQQNLGRPLPYGRWASLSPYSAPLPWSKRVNSHASAASINERSPGSLWRTPHKPAPPSVAPSRTSASVVMNRLTNEEKSVCNLMISFLQRKSTEEARLIVSEINQMALSRRLLAQYSGVYVTNPLKDGDGADGDDQSESITGKK</sequence>
<dbReference type="VEuPathDB" id="TriTrypDB:TvY486_1112620"/>
<evidence type="ECO:0000256" key="1">
    <source>
        <dbReference type="SAM" id="MobiDB-lite"/>
    </source>
</evidence>
<feature type="region of interest" description="Disordered" evidence="1">
    <location>
        <begin position="46"/>
        <end position="81"/>
    </location>
</feature>
<name>G0UD67_TRYVY</name>
<dbReference type="EMBL" id="HE573027">
    <property type="protein sequence ID" value="CCC53778.1"/>
    <property type="molecule type" value="Genomic_DNA"/>
</dbReference>
<feature type="region of interest" description="Disordered" evidence="1">
    <location>
        <begin position="1"/>
        <end position="25"/>
    </location>
</feature>
<protein>
    <submittedName>
        <fullName evidence="2">Uncharacterized protein</fullName>
    </submittedName>
</protein>
<gene>
    <name evidence="2" type="ORF">TVY486_1112620</name>
</gene>
<evidence type="ECO:0000313" key="2">
    <source>
        <dbReference type="EMBL" id="CCC53778.1"/>
    </source>
</evidence>
<accession>G0UD67</accession>
<feature type="region of interest" description="Disordered" evidence="1">
    <location>
        <begin position="137"/>
        <end position="159"/>
    </location>
</feature>
<proteinExistence type="predicted"/>
<organism evidence="2">
    <name type="scientific">Trypanosoma vivax (strain Y486)</name>
    <dbReference type="NCBI Taxonomy" id="1055687"/>
    <lineage>
        <taxon>Eukaryota</taxon>
        <taxon>Discoba</taxon>
        <taxon>Euglenozoa</taxon>
        <taxon>Kinetoplastea</taxon>
        <taxon>Metakinetoplastina</taxon>
        <taxon>Trypanosomatida</taxon>
        <taxon>Trypanosomatidae</taxon>
        <taxon>Trypanosoma</taxon>
        <taxon>Duttonella</taxon>
    </lineage>
</organism>